<evidence type="ECO:0000259" key="1">
    <source>
        <dbReference type="Pfam" id="PF01979"/>
    </source>
</evidence>
<dbReference type="SUPFAM" id="SSF51556">
    <property type="entry name" value="Metallo-dependent hydrolases"/>
    <property type="match status" value="1"/>
</dbReference>
<dbReference type="Gene3D" id="2.30.40.10">
    <property type="entry name" value="Urease, subunit C, domain 1"/>
    <property type="match status" value="1"/>
</dbReference>
<dbReference type="Proteomes" id="UP001370348">
    <property type="component" value="Chromosome"/>
</dbReference>
<gene>
    <name evidence="2" type="ORF">LZC94_20760</name>
</gene>
<dbReference type="Pfam" id="PF01979">
    <property type="entry name" value="Amidohydro_1"/>
    <property type="match status" value="1"/>
</dbReference>
<dbReference type="PANTHER" id="PTHR43135:SF3">
    <property type="entry name" value="ALPHA-D-RIBOSE 1-METHYLPHOSPHONATE 5-TRIPHOSPHATE DIPHOSPHATASE"/>
    <property type="match status" value="1"/>
</dbReference>
<dbReference type="PANTHER" id="PTHR43135">
    <property type="entry name" value="ALPHA-D-RIBOSE 1-METHYLPHOSPHONATE 5-TRIPHOSPHATE DIPHOSPHATASE"/>
    <property type="match status" value="1"/>
</dbReference>
<protein>
    <submittedName>
        <fullName evidence="2">Amidohydrolase family protein</fullName>
    </submittedName>
</protein>
<dbReference type="RefSeq" id="WP_394829250.1">
    <property type="nucleotide sequence ID" value="NZ_CP089984.1"/>
</dbReference>
<dbReference type="EMBL" id="CP089984">
    <property type="protein sequence ID" value="WXB19645.1"/>
    <property type="molecule type" value="Genomic_DNA"/>
</dbReference>
<organism evidence="2 3">
    <name type="scientific">Pendulispora albinea</name>
    <dbReference type="NCBI Taxonomy" id="2741071"/>
    <lineage>
        <taxon>Bacteria</taxon>
        <taxon>Pseudomonadati</taxon>
        <taxon>Myxococcota</taxon>
        <taxon>Myxococcia</taxon>
        <taxon>Myxococcales</taxon>
        <taxon>Sorangiineae</taxon>
        <taxon>Pendulisporaceae</taxon>
        <taxon>Pendulispora</taxon>
    </lineage>
</organism>
<dbReference type="InterPro" id="IPR032466">
    <property type="entry name" value="Metal_Hydrolase"/>
</dbReference>
<sequence>MAPLDPQPQTIVLRAARLLDGNGAEPLADAALVLHGETITAVGPAHTVPIPLGARVIDYGDKSIMPGLVSNHAHVGLVDGVDVGARFYTRANILRQLRQYEAYGVTTVTSLGLNGPLFRALREEMHAGATPGADLFGVESGVGTPCGAPPASMVPVGDDQLFRPDTPEEARTAVRAMAARGTDLVKVWLDDFRGTVPVKMPPAVYRAAIDEAHALGLRVAAHIHDREDARAITRAGADILAHGVRDVPVDAELVQWLAEHRVWYIPTLSLDETTFVFAERPEWTLEPFVERALAPAVRARIDDPQWRERTLGEPRSAFARSSLAMNLRNVKTLFDAGIPIGFGSDSGVTPLRLSGASEHRELGLLVDAGLTPLQAITTATKNAAALLGLTDRGVLAVGKKADLVVLDGDPSRTIANTKAIVAVWHRGRLASGRVETFESLSE</sequence>
<proteinExistence type="predicted"/>
<dbReference type="InterPro" id="IPR006680">
    <property type="entry name" value="Amidohydro-rel"/>
</dbReference>
<keyword evidence="3" id="KW-1185">Reference proteome</keyword>
<dbReference type="InterPro" id="IPR051781">
    <property type="entry name" value="Metallo-dep_Hydrolase"/>
</dbReference>
<dbReference type="SUPFAM" id="SSF51338">
    <property type="entry name" value="Composite domain of metallo-dependent hydrolases"/>
    <property type="match status" value="1"/>
</dbReference>
<dbReference type="Gene3D" id="3.20.20.140">
    <property type="entry name" value="Metal-dependent hydrolases"/>
    <property type="match status" value="1"/>
</dbReference>
<feature type="domain" description="Amidohydrolase-related" evidence="1">
    <location>
        <begin position="64"/>
        <end position="427"/>
    </location>
</feature>
<accession>A0ABZ2MB00</accession>
<evidence type="ECO:0000313" key="2">
    <source>
        <dbReference type="EMBL" id="WXB19645.1"/>
    </source>
</evidence>
<name>A0ABZ2MB00_9BACT</name>
<dbReference type="InterPro" id="IPR011059">
    <property type="entry name" value="Metal-dep_hydrolase_composite"/>
</dbReference>
<evidence type="ECO:0000313" key="3">
    <source>
        <dbReference type="Proteomes" id="UP001370348"/>
    </source>
</evidence>
<reference evidence="2 3" key="1">
    <citation type="submission" date="2021-12" db="EMBL/GenBank/DDBJ databases">
        <title>Discovery of the Pendulisporaceae a myxobacterial family with distinct sporulation behavior and unique specialized metabolism.</title>
        <authorList>
            <person name="Garcia R."/>
            <person name="Popoff A."/>
            <person name="Bader C.D."/>
            <person name="Loehr J."/>
            <person name="Walesch S."/>
            <person name="Walt C."/>
            <person name="Boldt J."/>
            <person name="Bunk B."/>
            <person name="Haeckl F.J.F.P.J."/>
            <person name="Gunesch A.P."/>
            <person name="Birkelbach J."/>
            <person name="Nuebel U."/>
            <person name="Pietschmann T."/>
            <person name="Bach T."/>
            <person name="Mueller R."/>
        </authorList>
    </citation>
    <scope>NUCLEOTIDE SEQUENCE [LARGE SCALE GENOMIC DNA]</scope>
    <source>
        <strain evidence="2 3">MSr11954</strain>
    </source>
</reference>